<dbReference type="AlphaFoldDB" id="A0AAJ1RC77"/>
<keyword evidence="3" id="KW-1185">Reference proteome</keyword>
<sequence length="284" mass="31808">MKLCRNAAGLALLFLLLVLSLIQGQKWVKTSVDKQITIYNSRLDPTIMVPGSSATNTRFDAMIGILNQQGDAHSLLRVQVNEDNSITYSGRLAANDNQPYIVIAFQNNSDGYSNIKRQAKWLDIALKALEKRYQFNHFNALGHSNGGLDWTIYLEKYFNQKKSNIGTLLTIGSPYNFAETSTSNRTQMLADLIKNRQQLPSNLTVYSVAGTETYNDDGIVPIESVIAGKYVFQKIVRSYTQIIVSGDDSDHSDLPTNSQIISLIRRNILRQQTTRKAGYQGPHN</sequence>
<dbReference type="RefSeq" id="WP_128686306.1">
    <property type="nucleotide sequence ID" value="NZ_CP029684.2"/>
</dbReference>
<dbReference type="GO" id="GO:0016787">
    <property type="term" value="F:hydrolase activity"/>
    <property type="evidence" value="ECO:0007669"/>
    <property type="project" value="UniProtKB-KW"/>
</dbReference>
<dbReference type="SUPFAM" id="SSF53474">
    <property type="entry name" value="alpha/beta-Hydrolases"/>
    <property type="match status" value="1"/>
</dbReference>
<evidence type="ECO:0000313" key="3">
    <source>
        <dbReference type="Proteomes" id="UP000286907"/>
    </source>
</evidence>
<dbReference type="EMBL" id="CP029684">
    <property type="protein sequence ID" value="QAS69832.1"/>
    <property type="molecule type" value="Genomic_DNA"/>
</dbReference>
<reference evidence="2 3" key="1">
    <citation type="journal article" date="2019" name="Syst. Appl. Microbiol.">
        <title>Oenococcus sicerae sp. nov., isolated from French cider.</title>
        <authorList>
            <person name="Cousin F.J."/>
            <person name="Le Guellec R."/>
            <person name="Chagnot C."/>
            <person name="Goux D."/>
            <person name="Dalmasso M."/>
            <person name="Laplace J.M."/>
            <person name="Cretenet M."/>
        </authorList>
    </citation>
    <scope>NUCLEOTIDE SEQUENCE [LARGE SCALE GENOMIC DNA]</scope>
    <source>
        <strain evidence="2 3">UCMA 15228</strain>
    </source>
</reference>
<organism evidence="1 4">
    <name type="scientific">Oenococcus sicerae</name>
    <dbReference type="NCBI Taxonomy" id="2203724"/>
    <lineage>
        <taxon>Bacteria</taxon>
        <taxon>Bacillati</taxon>
        <taxon>Bacillota</taxon>
        <taxon>Bacilli</taxon>
        <taxon>Lactobacillales</taxon>
        <taxon>Lactobacillaceae</taxon>
        <taxon>Oenococcus</taxon>
    </lineage>
</organism>
<evidence type="ECO:0000313" key="4">
    <source>
        <dbReference type="Proteomes" id="UP001167919"/>
    </source>
</evidence>
<dbReference type="InterPro" id="IPR029058">
    <property type="entry name" value="AB_hydrolase_fold"/>
</dbReference>
<evidence type="ECO:0000313" key="1">
    <source>
        <dbReference type="EMBL" id="MDN6900255.1"/>
    </source>
</evidence>
<reference evidence="1" key="2">
    <citation type="submission" date="2019-01" db="EMBL/GenBank/DDBJ databases">
        <title>Oenococcus sicerae UCMA17102.</title>
        <authorList>
            <person name="Cousin F.J."/>
            <person name="Le Guellec R."/>
            <person name="Cretenet M."/>
        </authorList>
    </citation>
    <scope>NUCLEOTIDE SEQUENCE</scope>
    <source>
        <strain evidence="1">UCMA17102</strain>
    </source>
</reference>
<dbReference type="Gene3D" id="3.40.50.1820">
    <property type="entry name" value="alpha/beta hydrolase"/>
    <property type="match status" value="1"/>
</dbReference>
<reference evidence="2" key="3">
    <citation type="submission" date="2020-01" db="EMBL/GenBank/DDBJ databases">
        <authorList>
            <person name="Cousin F.J."/>
            <person name="Le Guellec R."/>
            <person name="Cretenet M."/>
        </authorList>
    </citation>
    <scope>NUCLEOTIDE SEQUENCE</scope>
    <source>
        <strain evidence="2">UCMA 15228</strain>
    </source>
</reference>
<dbReference type="Pfam" id="PF06028">
    <property type="entry name" value="DUF915"/>
    <property type="match status" value="1"/>
</dbReference>
<dbReference type="Proteomes" id="UP000286907">
    <property type="component" value="Chromosome"/>
</dbReference>
<evidence type="ECO:0000313" key="2">
    <source>
        <dbReference type="EMBL" id="QAS69832.1"/>
    </source>
</evidence>
<proteinExistence type="predicted"/>
<dbReference type="EMBL" id="SDWY01000002">
    <property type="protein sequence ID" value="MDN6900255.1"/>
    <property type="molecule type" value="Genomic_DNA"/>
</dbReference>
<name>A0AAJ1RC77_9LACO</name>
<dbReference type="InterPro" id="IPR010315">
    <property type="entry name" value="DUF915_hydro-like"/>
</dbReference>
<keyword evidence="1" id="KW-0378">Hydrolase</keyword>
<accession>A0AAJ1RC77</accession>
<protein>
    <submittedName>
        <fullName evidence="1">Alpha/beta hydrolase</fullName>
    </submittedName>
</protein>
<dbReference type="Proteomes" id="UP001167919">
    <property type="component" value="Unassembled WGS sequence"/>
</dbReference>
<gene>
    <name evidence="2" type="ORF">DLJ48_04505</name>
    <name evidence="1" type="ORF">EVC35_04440</name>
</gene>